<evidence type="ECO:0008006" key="4">
    <source>
        <dbReference type="Google" id="ProtNLM"/>
    </source>
</evidence>
<dbReference type="KEGG" id="asha:G8E00_07075"/>
<gene>
    <name evidence="2" type="ORF">G8E00_07075</name>
</gene>
<feature type="transmembrane region" description="Helical" evidence="1">
    <location>
        <begin position="42"/>
        <end position="63"/>
    </location>
</feature>
<keyword evidence="1" id="KW-0472">Membrane</keyword>
<keyword evidence="1" id="KW-0812">Transmembrane</keyword>
<reference evidence="2 3" key="1">
    <citation type="submission" date="2020-03" db="EMBL/GenBank/DDBJ databases">
        <authorList>
            <person name="Zhu W."/>
        </authorList>
    </citation>
    <scope>NUCLEOTIDE SEQUENCE [LARGE SCALE GENOMIC DNA]</scope>
    <source>
        <strain evidence="2 3">323-1</strain>
    </source>
</reference>
<evidence type="ECO:0000256" key="1">
    <source>
        <dbReference type="SAM" id="Phobius"/>
    </source>
</evidence>
<protein>
    <recommendedName>
        <fullName evidence="4">DUF1634 domain-containing protein</fullName>
    </recommendedName>
</protein>
<feature type="transmembrane region" description="Helical" evidence="1">
    <location>
        <begin position="6"/>
        <end position="21"/>
    </location>
</feature>
<proteinExistence type="predicted"/>
<accession>A0A6G8RV19</accession>
<name>A0A6G8RV19_9GAMM</name>
<dbReference type="RefSeq" id="WP_166012005.1">
    <property type="nucleotide sequence ID" value="NZ_CP049801.1"/>
</dbReference>
<keyword evidence="3" id="KW-1185">Reference proteome</keyword>
<sequence length="105" mass="12140">MNIILSVILIYLGFYLLYLVSEKQRPKTLKSAWRCCAKNSKICKYIAYTMFFISIFCLCLNLGSGIGIVSFFIFATPLIFMIILYCNDLKAKDKSKSSRMHKHHP</sequence>
<evidence type="ECO:0000313" key="3">
    <source>
        <dbReference type="Proteomes" id="UP000502297"/>
    </source>
</evidence>
<organism evidence="2 3">
    <name type="scientific">Acinetobacter shaoyimingii</name>
    <dbReference type="NCBI Taxonomy" id="2715164"/>
    <lineage>
        <taxon>Bacteria</taxon>
        <taxon>Pseudomonadati</taxon>
        <taxon>Pseudomonadota</taxon>
        <taxon>Gammaproteobacteria</taxon>
        <taxon>Moraxellales</taxon>
        <taxon>Moraxellaceae</taxon>
        <taxon>Acinetobacter</taxon>
    </lineage>
</organism>
<dbReference type="AlphaFoldDB" id="A0A6G8RV19"/>
<dbReference type="EMBL" id="CP049801">
    <property type="protein sequence ID" value="QIO05731.1"/>
    <property type="molecule type" value="Genomic_DNA"/>
</dbReference>
<evidence type="ECO:0000313" key="2">
    <source>
        <dbReference type="EMBL" id="QIO05731.1"/>
    </source>
</evidence>
<feature type="transmembrane region" description="Helical" evidence="1">
    <location>
        <begin position="69"/>
        <end position="86"/>
    </location>
</feature>
<keyword evidence="1" id="KW-1133">Transmembrane helix</keyword>
<dbReference type="Proteomes" id="UP000502297">
    <property type="component" value="Chromosome"/>
</dbReference>